<dbReference type="InterPro" id="IPR054191">
    <property type="entry name" value="DUF6896"/>
</dbReference>
<proteinExistence type="predicted"/>
<evidence type="ECO:0000313" key="2">
    <source>
        <dbReference type="EMBL" id="RKP43478.1"/>
    </source>
</evidence>
<feature type="domain" description="DUF6896" evidence="1">
    <location>
        <begin position="2"/>
        <end position="83"/>
    </location>
</feature>
<sequence length="87" mass="9936">MEWAYTRHGVGLRFVNGDGVVVDMHDHILKGDVIDAHRMCEYIISTQNNFNDDVKLYSKCEQALTDLESIGVIEKVGGGERLWRLTR</sequence>
<protein>
    <recommendedName>
        <fullName evidence="1">DUF6896 domain-containing protein</fullName>
    </recommendedName>
</protein>
<reference evidence="2 3" key="1">
    <citation type="submission" date="2018-10" db="EMBL/GenBank/DDBJ databases">
        <title>Paraburkholderia sp. 7MK8-2, isolated from soil.</title>
        <authorList>
            <person name="Gao Z.-H."/>
            <person name="Qiu L.-H."/>
        </authorList>
    </citation>
    <scope>NUCLEOTIDE SEQUENCE [LARGE SCALE GENOMIC DNA]</scope>
    <source>
        <strain evidence="2 3">7MK8-2</strain>
    </source>
</reference>
<name>A0A494WY45_9BURK</name>
<evidence type="ECO:0000313" key="3">
    <source>
        <dbReference type="Proteomes" id="UP000280434"/>
    </source>
</evidence>
<dbReference type="EMBL" id="RBZV01000020">
    <property type="protein sequence ID" value="RKP43478.1"/>
    <property type="molecule type" value="Genomic_DNA"/>
</dbReference>
<dbReference type="AlphaFoldDB" id="A0A494WY45"/>
<organism evidence="2 3">
    <name type="scientific">Trinickia fusca</name>
    <dbReference type="NCBI Taxonomy" id="2419777"/>
    <lineage>
        <taxon>Bacteria</taxon>
        <taxon>Pseudomonadati</taxon>
        <taxon>Pseudomonadota</taxon>
        <taxon>Betaproteobacteria</taxon>
        <taxon>Burkholderiales</taxon>
        <taxon>Burkholderiaceae</taxon>
        <taxon>Trinickia</taxon>
    </lineage>
</organism>
<evidence type="ECO:0000259" key="1">
    <source>
        <dbReference type="Pfam" id="PF21837"/>
    </source>
</evidence>
<dbReference type="Pfam" id="PF21837">
    <property type="entry name" value="DUF6896"/>
    <property type="match status" value="1"/>
</dbReference>
<keyword evidence="3" id="KW-1185">Reference proteome</keyword>
<comment type="caution">
    <text evidence="2">The sequence shown here is derived from an EMBL/GenBank/DDBJ whole genome shotgun (WGS) entry which is preliminary data.</text>
</comment>
<gene>
    <name evidence="2" type="ORF">D7S89_26035</name>
</gene>
<dbReference type="Proteomes" id="UP000280434">
    <property type="component" value="Unassembled WGS sequence"/>
</dbReference>
<accession>A0A494WY45</accession>